<reference evidence="4 5" key="1">
    <citation type="submission" date="2020-08" db="EMBL/GenBank/DDBJ databases">
        <title>Genome public.</title>
        <authorList>
            <person name="Liu C."/>
            <person name="Sun Q."/>
        </authorList>
    </citation>
    <scope>NUCLEOTIDE SEQUENCE [LARGE SCALE GENOMIC DNA]</scope>
    <source>
        <strain evidence="4 5">New-7</strain>
    </source>
</reference>
<dbReference type="Pfam" id="PF19051">
    <property type="entry name" value="GFO_IDH_MocA_C2"/>
    <property type="match status" value="1"/>
</dbReference>
<sequence>MSSESKFSRRDFLKVSALGAAGALLMPSGLAAAAKSKKNEKTAANDTINIGFIGLGQQAMHLLNGFITIDGVKVVAGCDVYDVKRARFDKRVKKYYADHGEKCKVDLYEDYQELLARPDIDAVVIATPDHQHAIIAIAACKAGKDVYLEKPMTLTIYEGQQLRKAVRKYSRILQIGSQQRSDAEFIHAANLCREGELGKIGLIKVHVGGSPTPYTLPKQEVPAGLNWDKWLGPLPETIYYNSDLNPVITIDPEQNEQLWGAWRWYQGMGGGLMTDWGAHMFDIVQWAMGKDGNGPVEIIPAGYSYYDHLTYKYDNGTTVTEQEFDGGKQGLKIYGDNGWIQVCRGEFLASDPKFMPKAEKQQDSSVPYETKVGHYQTFINSMRSRIDPNVPVEVGHSSCTVCNLGNIANELKRPVVWNPIVEKFMNDPEATKRMHYQYRDGYSLDV</sequence>
<evidence type="ECO:0000259" key="2">
    <source>
        <dbReference type="Pfam" id="PF01408"/>
    </source>
</evidence>
<feature type="domain" description="Gfo/Idh/MocA-like oxidoreductase N-terminal" evidence="2">
    <location>
        <begin position="48"/>
        <end position="176"/>
    </location>
</feature>
<dbReference type="PANTHER" id="PTHR43818:SF5">
    <property type="entry name" value="OXIDOREDUCTASE FAMILY PROTEIN"/>
    <property type="match status" value="1"/>
</dbReference>
<dbReference type="InterPro" id="IPR006311">
    <property type="entry name" value="TAT_signal"/>
</dbReference>
<dbReference type="InterPro" id="IPR043906">
    <property type="entry name" value="Gfo/Idh/MocA_OxRdtase_bact_C"/>
</dbReference>
<proteinExistence type="predicted"/>
<dbReference type="InterPro" id="IPR019546">
    <property type="entry name" value="TAT_signal_bac_arc"/>
</dbReference>
<comment type="caution">
    <text evidence="4">The sequence shown here is derived from an EMBL/GenBank/DDBJ whole genome shotgun (WGS) entry which is preliminary data.</text>
</comment>
<feature type="chain" id="PRO_5045872142" evidence="1">
    <location>
        <begin position="33"/>
        <end position="446"/>
    </location>
</feature>
<dbReference type="SUPFAM" id="SSF55347">
    <property type="entry name" value="Glyceraldehyde-3-phosphate dehydrogenase-like, C-terminal domain"/>
    <property type="match status" value="1"/>
</dbReference>
<protein>
    <submittedName>
        <fullName evidence="4">Gfo/Idh/MocA family oxidoreductase</fullName>
    </submittedName>
</protein>
<dbReference type="Proteomes" id="UP000636891">
    <property type="component" value="Unassembled WGS sequence"/>
</dbReference>
<organism evidence="4 5">
    <name type="scientific">Alistipes hominis</name>
    <dbReference type="NCBI Taxonomy" id="2763015"/>
    <lineage>
        <taxon>Bacteria</taxon>
        <taxon>Pseudomonadati</taxon>
        <taxon>Bacteroidota</taxon>
        <taxon>Bacteroidia</taxon>
        <taxon>Bacteroidales</taxon>
        <taxon>Rikenellaceae</taxon>
        <taxon>Alistipes</taxon>
    </lineage>
</organism>
<dbReference type="Gene3D" id="3.30.360.10">
    <property type="entry name" value="Dihydrodipicolinate Reductase, domain 2"/>
    <property type="match status" value="1"/>
</dbReference>
<keyword evidence="1" id="KW-0732">Signal</keyword>
<evidence type="ECO:0000256" key="1">
    <source>
        <dbReference type="SAM" id="SignalP"/>
    </source>
</evidence>
<evidence type="ECO:0000313" key="4">
    <source>
        <dbReference type="EMBL" id="MBC5615927.1"/>
    </source>
</evidence>
<dbReference type="InterPro" id="IPR000683">
    <property type="entry name" value="Gfo/Idh/MocA-like_OxRdtase_N"/>
</dbReference>
<evidence type="ECO:0000313" key="5">
    <source>
        <dbReference type="Proteomes" id="UP000636891"/>
    </source>
</evidence>
<dbReference type="RefSeq" id="WP_118656424.1">
    <property type="nucleotide sequence ID" value="NZ_JACOOK010000001.1"/>
</dbReference>
<dbReference type="InterPro" id="IPR036291">
    <property type="entry name" value="NAD(P)-bd_dom_sf"/>
</dbReference>
<evidence type="ECO:0000259" key="3">
    <source>
        <dbReference type="Pfam" id="PF19051"/>
    </source>
</evidence>
<keyword evidence="5" id="KW-1185">Reference proteome</keyword>
<dbReference type="Gene3D" id="3.40.50.720">
    <property type="entry name" value="NAD(P)-binding Rossmann-like Domain"/>
    <property type="match status" value="1"/>
</dbReference>
<feature type="signal peptide" evidence="1">
    <location>
        <begin position="1"/>
        <end position="32"/>
    </location>
</feature>
<dbReference type="Pfam" id="PF01408">
    <property type="entry name" value="GFO_IDH_MocA"/>
    <property type="match status" value="1"/>
</dbReference>
<dbReference type="Pfam" id="PF10518">
    <property type="entry name" value="TAT_signal"/>
    <property type="match status" value="1"/>
</dbReference>
<dbReference type="EMBL" id="JACOOK010000001">
    <property type="protein sequence ID" value="MBC5615927.1"/>
    <property type="molecule type" value="Genomic_DNA"/>
</dbReference>
<feature type="domain" description="Gfo/Idh/MocA-like oxidoreductase bacterial type C-terminal" evidence="3">
    <location>
        <begin position="215"/>
        <end position="442"/>
    </location>
</feature>
<dbReference type="InterPro" id="IPR050463">
    <property type="entry name" value="Gfo/Idh/MocA_oxidrdct_glycsds"/>
</dbReference>
<dbReference type="PROSITE" id="PS51318">
    <property type="entry name" value="TAT"/>
    <property type="match status" value="1"/>
</dbReference>
<dbReference type="PANTHER" id="PTHR43818">
    <property type="entry name" value="BCDNA.GH03377"/>
    <property type="match status" value="1"/>
</dbReference>
<dbReference type="NCBIfam" id="TIGR01409">
    <property type="entry name" value="TAT_signal_seq"/>
    <property type="match status" value="1"/>
</dbReference>
<dbReference type="SUPFAM" id="SSF51735">
    <property type="entry name" value="NAD(P)-binding Rossmann-fold domains"/>
    <property type="match status" value="1"/>
</dbReference>
<accession>A0ABR7CK05</accession>
<name>A0ABR7CK05_9BACT</name>
<gene>
    <name evidence="4" type="ORF">H8S08_02690</name>
</gene>